<dbReference type="GO" id="GO:0003677">
    <property type="term" value="F:DNA binding"/>
    <property type="evidence" value="ECO:0007669"/>
    <property type="project" value="InterPro"/>
</dbReference>
<dbReference type="KEGG" id="asc:ASAC_0095"/>
<dbReference type="GeneID" id="9498307"/>
<keyword evidence="3" id="KW-1185">Reference proteome</keyword>
<gene>
    <name evidence="2" type="ordered locus">ASAC_0095</name>
</gene>
<sequence>MSETATTRKVQRLGGSSLIITLPKQWARRLGIKVGDEIEVIESGGKLLVQPRDQRAEDRAGTVAIRYNGIARMAGVEAIVNCAFVHGYDKVEILIKGLGEADVKRLMAELNASKKVASVERGTDRLIVTLAPSLNLDAARLIKEASSSLQQLLEAAASGAEEAEIRRLEGQALELIESSLRSSSKGSDIVDPMAYGVLLALPSMVADSSVVLKGRADLLNKLKEAVGEFLGGLASASGRRLLNAAMIASELRDMALHEGGAAAVVVPLADALLSASMKLICPSILEQEAEGLAE</sequence>
<dbReference type="OrthoDB" id="40991at2157"/>
<dbReference type="Gene3D" id="2.10.260.10">
    <property type="match status" value="1"/>
</dbReference>
<dbReference type="STRING" id="666510.ASAC_0095"/>
<dbReference type="RefSeq" id="WP_013266015.1">
    <property type="nucleotide sequence ID" value="NC_014374.1"/>
</dbReference>
<dbReference type="InterPro" id="IPR007159">
    <property type="entry name" value="SpoVT-AbrB_dom"/>
</dbReference>
<dbReference type="EMBL" id="CP001742">
    <property type="protein sequence ID" value="ADL18503.1"/>
    <property type="molecule type" value="Genomic_DNA"/>
</dbReference>
<dbReference type="HOGENOM" id="CLU_945268_0_0_2"/>
<dbReference type="InterPro" id="IPR037914">
    <property type="entry name" value="SpoVT-AbrB_sf"/>
</dbReference>
<organism evidence="2 3">
    <name type="scientific">Acidilobus saccharovorans (strain DSM 16705 / JCM 18335 / VKM B-2471 / 345-15)</name>
    <dbReference type="NCBI Taxonomy" id="666510"/>
    <lineage>
        <taxon>Archaea</taxon>
        <taxon>Thermoproteota</taxon>
        <taxon>Thermoprotei</taxon>
        <taxon>Acidilobales</taxon>
        <taxon>Acidilobaceae</taxon>
        <taxon>Acidilobus</taxon>
    </lineage>
</organism>
<dbReference type="InParanoid" id="D9PZL5"/>
<evidence type="ECO:0000313" key="2">
    <source>
        <dbReference type="EMBL" id="ADL18503.1"/>
    </source>
</evidence>
<dbReference type="Proteomes" id="UP000000346">
    <property type="component" value="Chromosome"/>
</dbReference>
<evidence type="ECO:0000313" key="3">
    <source>
        <dbReference type="Proteomes" id="UP000000346"/>
    </source>
</evidence>
<reference evidence="2 3" key="1">
    <citation type="journal article" date="2010" name="Appl. Environ. Microbiol.">
        <title>The genome sequence of the crenarchaeon Acidilobus saccharovorans supports a new order, Acidilobales, and suggests an important ecological role in terrestrial acidic hot springs.</title>
        <authorList>
            <person name="Mardanov A.V."/>
            <person name="Svetlitchnyi V.A."/>
            <person name="Beletsky A.V."/>
            <person name="Prokofeva M.I."/>
            <person name="Bonch-Osmolovskaya E.A."/>
            <person name="Ravin N.V."/>
            <person name="Skryabin K.G."/>
        </authorList>
    </citation>
    <scope>NUCLEOTIDE SEQUENCE [LARGE SCALE GENOMIC DNA]</scope>
    <source>
        <strain evidence="3">DSM 16705 / JCM 18335 / VKM B-2471 / 345-15</strain>
    </source>
</reference>
<feature type="domain" description="SpoVT-AbrB" evidence="1">
    <location>
        <begin position="12"/>
        <end position="57"/>
    </location>
</feature>
<dbReference type="SUPFAM" id="SSF89447">
    <property type="entry name" value="AbrB/MazE/MraZ-like"/>
    <property type="match status" value="1"/>
</dbReference>
<name>D9PZL5_ACIS3</name>
<accession>D9PZL5</accession>
<proteinExistence type="predicted"/>
<protein>
    <recommendedName>
        <fullName evidence="1">SpoVT-AbrB domain-containing protein</fullName>
    </recommendedName>
</protein>
<evidence type="ECO:0000259" key="1">
    <source>
        <dbReference type="SMART" id="SM00966"/>
    </source>
</evidence>
<dbReference type="eggNOG" id="arCOG00318">
    <property type="taxonomic scope" value="Archaea"/>
</dbReference>
<dbReference type="Pfam" id="PF04014">
    <property type="entry name" value="MazE_antitoxin"/>
    <property type="match status" value="1"/>
</dbReference>
<dbReference type="SMART" id="SM00966">
    <property type="entry name" value="SpoVT_AbrB"/>
    <property type="match status" value="1"/>
</dbReference>
<dbReference type="AlphaFoldDB" id="D9PZL5"/>